<reference evidence="2" key="1">
    <citation type="submission" date="2024-07" db="EMBL/GenBank/DDBJ databases">
        <title>Complete genome sequence of Prevotella sp. YM-2024 GTC17254.</title>
        <authorList>
            <person name="Hayashi M."/>
            <person name="Muto Y."/>
            <person name="Tanaka K."/>
            <person name="Niwa H."/>
        </authorList>
    </citation>
    <scope>NUCLEOTIDE SEQUENCE</scope>
    <source>
        <strain evidence="2">GTC17254</strain>
    </source>
</reference>
<gene>
    <name evidence="2" type="ORF">GTC17254_07730</name>
</gene>
<evidence type="ECO:0000313" key="2">
    <source>
        <dbReference type="EMBL" id="BFO73176.1"/>
    </source>
</evidence>
<evidence type="ECO:0000256" key="1">
    <source>
        <dbReference type="SAM" id="MobiDB-lite"/>
    </source>
</evidence>
<organism evidence="2">
    <name type="scientific">Prevotella sp. GTC17254</name>
    <dbReference type="NCBI Taxonomy" id="3236794"/>
    <lineage>
        <taxon>Bacteria</taxon>
        <taxon>Pseudomonadati</taxon>
        <taxon>Bacteroidota</taxon>
        <taxon>Bacteroidia</taxon>
        <taxon>Bacteroidales</taxon>
        <taxon>Prevotellaceae</taxon>
        <taxon>Prevotella</taxon>
    </lineage>
</organism>
<protein>
    <recommendedName>
        <fullName evidence="3">Glutaredoxin</fullName>
    </recommendedName>
</protein>
<proteinExistence type="predicted"/>
<name>A0AB33IZ52_9BACT</name>
<feature type="region of interest" description="Disordered" evidence="1">
    <location>
        <begin position="77"/>
        <end position="99"/>
    </location>
</feature>
<evidence type="ECO:0008006" key="3">
    <source>
        <dbReference type="Google" id="ProtNLM"/>
    </source>
</evidence>
<sequence length="99" mass="11141">MIKMFVMKTCPYCEYVEKQVVDNPRFEVIDISRHVRNLKQFLDLRDSNPTFDETKETGDVGIPCYVLEDGTVTLSSRDVGLEPMPEPDGTSCSIDGSSC</sequence>
<accession>A0AB33IZ52</accession>
<feature type="compositionally biased region" description="Polar residues" evidence="1">
    <location>
        <begin position="90"/>
        <end position="99"/>
    </location>
</feature>
<dbReference type="AlphaFoldDB" id="A0AB33IZ52"/>
<dbReference type="EMBL" id="AP035786">
    <property type="protein sequence ID" value="BFO73176.1"/>
    <property type="molecule type" value="Genomic_DNA"/>
</dbReference>